<proteinExistence type="predicted"/>
<reference evidence="3" key="1">
    <citation type="journal article" date="2013" name="Genome Announc.">
        <title>Draft genome sequence of the grapevine dieback fungus Eutypa lata UCR-EL1.</title>
        <authorList>
            <person name="Blanco-Ulate B."/>
            <person name="Rolshausen P.E."/>
            <person name="Cantu D."/>
        </authorList>
    </citation>
    <scope>NUCLEOTIDE SEQUENCE [LARGE SCALE GENOMIC DNA]</scope>
    <source>
        <strain evidence="3">UCR-EL1</strain>
    </source>
</reference>
<evidence type="ECO:0000313" key="2">
    <source>
        <dbReference type="EMBL" id="EMR64811.1"/>
    </source>
</evidence>
<gene>
    <name evidence="2" type="ORF">UCREL1_8223</name>
</gene>
<dbReference type="InterPro" id="IPR011990">
    <property type="entry name" value="TPR-like_helical_dom_sf"/>
</dbReference>
<evidence type="ECO:0000313" key="3">
    <source>
        <dbReference type="Proteomes" id="UP000012174"/>
    </source>
</evidence>
<protein>
    <recommendedName>
        <fullName evidence="4">Tpr domain-containing protein</fullName>
    </recommendedName>
</protein>
<sequence length="494" mass="53640">MTKQRSKAFLNQAKPKQKKEQKLETADDYQAAGVDFEEAAGKWRAGDSAKSMRFFRRAIDVYSEGLQKFPDNLDLAYNKARVQLEIATHPVLVEQLNEPVLNALQIALESHRYALRLDPSDANTLFNTSQVLAGIAEAIANDESPQQALELLEEAIALQSKCLEIQDAQYAESLVMEREVQEDISREDAAEVDDTTKPEPETAGSDSEEQWATIVEAVTQDTLIDTALAQLSALTTFSDVLSSNPECAPASILSGVDKHWGGLEQKLAVLATNNPERSQEIALARAKFVSALLEAGFRYAQIDGEAYKKGRDSAFAVENLQLESSAEALIANAQSLMSFNSAIADIAPSDKQLATVRWNALTASIANLNSASKIRGIDQGEVASTHLLRGDASMGLYTMGTPPTSHDIAIGQATQLLKNAEVYYRNASKLSQDREQKNVAAFRSEVAAGLQGGSNFESVQAILSASSRGQEWALEQLEDMMEEGGLLPVSLLPS</sequence>
<dbReference type="eggNOG" id="ENOG502RZIA">
    <property type="taxonomic scope" value="Eukaryota"/>
</dbReference>
<organism evidence="2 3">
    <name type="scientific">Eutypa lata (strain UCR-EL1)</name>
    <name type="common">Grapevine dieback disease fungus</name>
    <name type="synonym">Eutypa armeniacae</name>
    <dbReference type="NCBI Taxonomy" id="1287681"/>
    <lineage>
        <taxon>Eukaryota</taxon>
        <taxon>Fungi</taxon>
        <taxon>Dikarya</taxon>
        <taxon>Ascomycota</taxon>
        <taxon>Pezizomycotina</taxon>
        <taxon>Sordariomycetes</taxon>
        <taxon>Xylariomycetidae</taxon>
        <taxon>Xylariales</taxon>
        <taxon>Diatrypaceae</taxon>
        <taxon>Eutypa</taxon>
    </lineage>
</organism>
<dbReference type="KEGG" id="ela:UCREL1_8223"/>
<dbReference type="Gene3D" id="1.25.40.10">
    <property type="entry name" value="Tetratricopeptide repeat domain"/>
    <property type="match status" value="1"/>
</dbReference>
<dbReference type="SUPFAM" id="SSF48452">
    <property type="entry name" value="TPR-like"/>
    <property type="match status" value="1"/>
</dbReference>
<feature type="compositionally biased region" description="Basic and acidic residues" evidence="1">
    <location>
        <begin position="180"/>
        <end position="200"/>
    </location>
</feature>
<feature type="region of interest" description="Disordered" evidence="1">
    <location>
        <begin position="180"/>
        <end position="209"/>
    </location>
</feature>
<dbReference type="HOGENOM" id="CLU_026017_0_0_1"/>
<dbReference type="AlphaFoldDB" id="M7T4R8"/>
<dbReference type="OrthoDB" id="5328412at2759"/>
<name>M7T4R8_EUTLA</name>
<dbReference type="EMBL" id="KB706996">
    <property type="protein sequence ID" value="EMR64811.1"/>
    <property type="molecule type" value="Genomic_DNA"/>
</dbReference>
<dbReference type="Proteomes" id="UP000012174">
    <property type="component" value="Unassembled WGS sequence"/>
</dbReference>
<accession>M7T4R8</accession>
<keyword evidence="3" id="KW-1185">Reference proteome</keyword>
<evidence type="ECO:0000256" key="1">
    <source>
        <dbReference type="SAM" id="MobiDB-lite"/>
    </source>
</evidence>
<evidence type="ECO:0008006" key="4">
    <source>
        <dbReference type="Google" id="ProtNLM"/>
    </source>
</evidence>
<dbReference type="OMA" id="MRFFMRA"/>
<feature type="region of interest" description="Disordered" evidence="1">
    <location>
        <begin position="1"/>
        <end position="25"/>
    </location>
</feature>